<gene>
    <name evidence="2" type="ORF">K437DRAFT_1101</name>
</gene>
<dbReference type="InParanoid" id="A0A066WS77"/>
<feature type="compositionally biased region" description="Low complexity" evidence="1">
    <location>
        <begin position="102"/>
        <end position="133"/>
    </location>
</feature>
<protein>
    <submittedName>
        <fullName evidence="2">Uncharacterized protein</fullName>
    </submittedName>
</protein>
<dbReference type="EMBL" id="JMSN01000001">
    <property type="protein sequence ID" value="KDN53540.1"/>
    <property type="molecule type" value="Genomic_DNA"/>
</dbReference>
<feature type="compositionally biased region" description="Acidic residues" evidence="1">
    <location>
        <begin position="310"/>
        <end position="323"/>
    </location>
</feature>
<sequence>MESSNMSYLNNIPDASASSNEVNYQGRDPSAEAVVAVAGAPSKLADYNDASKARSAYLDHYLKMKKQLDASAFSNGSTRRASAFVPEAAAASAATRARASMSRLTDAQAARDTSTRARSSMSTARASARSYSRGTLASDQRKEVVLVSPEDSADEGPKIVNIDQDDSEADGEDALEDEIMPIGFREPPSQSATNESNTDAWAQALAKRGNGMLIGRAERRMQGDGTSLVQTEEDSEVRPVGLRKSTSIHAKPQSHRSTTGQHRASPPRQTARKGMANEKRRKVETIKDKEKESETDGEADGARDQMYKEGEEEAQEEEEEEEERANKDAVDKSSGQGEEDETEASAEQVRRESMSFMRQQKKESHRAKASESLKRKHQAGTSVSPTKSPGCIAALSAEDRGSARLAEEDVEASDSQLGQAIRSKRTRMALSPTKRARRHEVTTNPAVVFREESPLLTPPEEAIVVTDCDNEQALLRGSASNAICTLRAAKQLPGAAPLRAISGLHGSDHFKPIVGPKTGGPLHTDSTQGRSADTTWEHLELPFAGPAVGAQAPEQQSSRIENFTPSNQRARDRAGIVMPSSSAALVGKDSQAAPRVGRWLVPAPMREVPAQVTYDENMDSDGIESGDDLDVLKAMRTGGQARLIGVSGLEDDMSPSRQDGRRATGGLQVPGYAPPQSLPDSSAPAVQDSSSPSAGPPTAAEPNAQQHVIYSPTSKIARHYVAEQVEASPHVPVFFKQTVIEFVIDTPSQLEDSSLLKEKESWFIELGSSWVFRSRLDGGAYDLAAEV</sequence>
<feature type="compositionally biased region" description="Acidic residues" evidence="1">
    <location>
        <begin position="163"/>
        <end position="179"/>
    </location>
</feature>
<organism evidence="2 3">
    <name type="scientific">Tilletiaria anomala (strain ATCC 24038 / CBS 436.72 / UBC 951)</name>
    <dbReference type="NCBI Taxonomy" id="1037660"/>
    <lineage>
        <taxon>Eukaryota</taxon>
        <taxon>Fungi</taxon>
        <taxon>Dikarya</taxon>
        <taxon>Basidiomycota</taxon>
        <taxon>Ustilaginomycotina</taxon>
        <taxon>Exobasidiomycetes</taxon>
        <taxon>Georgefischeriales</taxon>
        <taxon>Tilletiariaceae</taxon>
        <taxon>Tilletiaria</taxon>
    </lineage>
</organism>
<accession>A0A066WS77</accession>
<feature type="region of interest" description="Disordered" evidence="1">
    <location>
        <begin position="645"/>
        <end position="703"/>
    </location>
</feature>
<feature type="region of interest" description="Disordered" evidence="1">
    <location>
        <begin position="102"/>
        <end position="391"/>
    </location>
</feature>
<dbReference type="RefSeq" id="XP_013246345.1">
    <property type="nucleotide sequence ID" value="XM_013390891.1"/>
</dbReference>
<feature type="compositionally biased region" description="Polar residues" evidence="1">
    <location>
        <begin position="188"/>
        <end position="200"/>
    </location>
</feature>
<feature type="compositionally biased region" description="Basic and acidic residues" evidence="1">
    <location>
        <begin position="360"/>
        <end position="373"/>
    </location>
</feature>
<feature type="compositionally biased region" description="Basic and acidic residues" evidence="1">
    <location>
        <begin position="275"/>
        <end position="309"/>
    </location>
</feature>
<feature type="region of interest" description="Disordered" evidence="1">
    <location>
        <begin position="1"/>
        <end position="25"/>
    </location>
</feature>
<reference evidence="2 3" key="1">
    <citation type="submission" date="2014-05" db="EMBL/GenBank/DDBJ databases">
        <title>Draft genome sequence of a rare smut relative, Tilletiaria anomala UBC 951.</title>
        <authorList>
            <consortium name="DOE Joint Genome Institute"/>
            <person name="Toome M."/>
            <person name="Kuo A."/>
            <person name="Henrissat B."/>
            <person name="Lipzen A."/>
            <person name="Tritt A."/>
            <person name="Yoshinaga Y."/>
            <person name="Zane M."/>
            <person name="Barry K."/>
            <person name="Grigoriev I.V."/>
            <person name="Spatafora J.W."/>
            <person name="Aimea M.C."/>
        </authorList>
    </citation>
    <scope>NUCLEOTIDE SEQUENCE [LARGE SCALE GENOMIC DNA]</scope>
    <source>
        <strain evidence="2 3">UBC 951</strain>
    </source>
</reference>
<feature type="compositionally biased region" description="Low complexity" evidence="1">
    <location>
        <begin position="689"/>
        <end position="702"/>
    </location>
</feature>
<evidence type="ECO:0000256" key="1">
    <source>
        <dbReference type="SAM" id="MobiDB-lite"/>
    </source>
</evidence>
<proteinExistence type="predicted"/>
<dbReference type="GeneID" id="25261295"/>
<dbReference type="AlphaFoldDB" id="A0A066WS77"/>
<name>A0A066WS77_TILAU</name>
<evidence type="ECO:0000313" key="2">
    <source>
        <dbReference type="EMBL" id="KDN53540.1"/>
    </source>
</evidence>
<dbReference type="Proteomes" id="UP000027361">
    <property type="component" value="Unassembled WGS sequence"/>
</dbReference>
<evidence type="ECO:0000313" key="3">
    <source>
        <dbReference type="Proteomes" id="UP000027361"/>
    </source>
</evidence>
<keyword evidence="3" id="KW-1185">Reference proteome</keyword>
<comment type="caution">
    <text evidence="2">The sequence shown here is derived from an EMBL/GenBank/DDBJ whole genome shotgun (WGS) entry which is preliminary data.</text>
</comment>
<dbReference type="HOGENOM" id="CLU_356467_0_0_1"/>
<feature type="compositionally biased region" description="Polar residues" evidence="1">
    <location>
        <begin position="1"/>
        <end position="10"/>
    </location>
</feature>